<comment type="caution">
    <text evidence="1">The sequence shown here is derived from an EMBL/GenBank/DDBJ whole genome shotgun (WGS) entry which is preliminary data.</text>
</comment>
<accession>A0ABR0R6D0</accession>
<dbReference type="Proteomes" id="UP001358586">
    <property type="component" value="Chromosome 1"/>
</dbReference>
<reference evidence="1 2" key="1">
    <citation type="submission" date="2023-03" db="EMBL/GenBank/DDBJ databases">
        <title>WGS of Gossypium arboreum.</title>
        <authorList>
            <person name="Yu D."/>
        </authorList>
    </citation>
    <scope>NUCLEOTIDE SEQUENCE [LARGE SCALE GENOMIC DNA]</scope>
    <source>
        <tissue evidence="1">Leaf</tissue>
    </source>
</reference>
<keyword evidence="2" id="KW-1185">Reference proteome</keyword>
<evidence type="ECO:0000313" key="1">
    <source>
        <dbReference type="EMBL" id="KAK5846767.1"/>
    </source>
</evidence>
<organism evidence="1 2">
    <name type="scientific">Gossypium arboreum</name>
    <name type="common">Tree cotton</name>
    <name type="synonym">Gossypium nanking</name>
    <dbReference type="NCBI Taxonomy" id="29729"/>
    <lineage>
        <taxon>Eukaryota</taxon>
        <taxon>Viridiplantae</taxon>
        <taxon>Streptophyta</taxon>
        <taxon>Embryophyta</taxon>
        <taxon>Tracheophyta</taxon>
        <taxon>Spermatophyta</taxon>
        <taxon>Magnoliopsida</taxon>
        <taxon>eudicotyledons</taxon>
        <taxon>Gunneridae</taxon>
        <taxon>Pentapetalae</taxon>
        <taxon>rosids</taxon>
        <taxon>malvids</taxon>
        <taxon>Malvales</taxon>
        <taxon>Malvaceae</taxon>
        <taxon>Malvoideae</taxon>
        <taxon>Gossypium</taxon>
    </lineage>
</organism>
<name>A0ABR0R6D0_GOSAR</name>
<evidence type="ECO:0000313" key="2">
    <source>
        <dbReference type="Proteomes" id="UP001358586"/>
    </source>
</evidence>
<gene>
    <name evidence="1" type="ORF">PVK06_003065</name>
</gene>
<protein>
    <submittedName>
        <fullName evidence="1">Uncharacterized protein</fullName>
    </submittedName>
</protein>
<sequence length="158" mass="18341">MLFLTETAEKILVCCVLLKLKLILVLGSRLAKKFKFEASFEVAANDIRIDIVLASYYDQFTGIVWNIPNYPLPSFGWKYSFEGLFCLCTTVSYYRRSVLDRITEFCNTKYSPMNIMGEFNDFASFDEREGGIGNGVERMIQFKERWSMCNLMDRVPLN</sequence>
<dbReference type="EMBL" id="JARKNE010000001">
    <property type="protein sequence ID" value="KAK5846767.1"/>
    <property type="molecule type" value="Genomic_DNA"/>
</dbReference>
<proteinExistence type="predicted"/>